<dbReference type="Proteomes" id="UP001497644">
    <property type="component" value="Chromosome 13"/>
</dbReference>
<evidence type="ECO:0000256" key="7">
    <source>
        <dbReference type="ARBA" id="ARBA00023136"/>
    </source>
</evidence>
<keyword evidence="12" id="KW-1185">Reference proteome</keyword>
<evidence type="ECO:0000256" key="2">
    <source>
        <dbReference type="ARBA" id="ARBA00022475"/>
    </source>
</evidence>
<protein>
    <recommendedName>
        <fullName evidence="10">Odorant receptor</fullName>
    </recommendedName>
</protein>
<reference evidence="11" key="1">
    <citation type="submission" date="2024-04" db="EMBL/GenBank/DDBJ databases">
        <authorList>
            <consortium name="Molecular Ecology Group"/>
        </authorList>
    </citation>
    <scope>NUCLEOTIDE SEQUENCE</scope>
</reference>
<keyword evidence="2" id="KW-1003">Cell membrane</keyword>
<sequence>MGNIDQFFKNSHYNIIRLLLSISGLWPFHTLRRRCAIYLVMVLVLGSGFTFEILGLMDIWHNTFELLDSLPVLLFAIVAIIKMIYAVYTLPKIKLLLIKMQKYSLSPKSDEETRIHNLHTLSGRNFGYFYTGIILGHPIIFQSMTLMTRLISKESKENVTSSNKAHEPQTGLSHPVNYMVDLDTYYIPIFIHTAICEVSYTFLIAVFDVLYVILVEHCCGLFAGLRYRLESAFNFENNNDGLMFTQDKSYLNIAYSIRRHTETMQFIAIMESVYSLPLFVHVGCLIIGLSIVGFQVITNTENINDFIKHSSYLSALLINIFFENWQGQKIIDSSEKVFESAYNTEWYNMPIGTRKLLMMIMMASKKPLMFTIGKLFALSYITFNAVLRTSSSYFMLLRSLQ</sequence>
<dbReference type="GO" id="GO:0005886">
    <property type="term" value="C:plasma membrane"/>
    <property type="evidence" value="ECO:0007669"/>
    <property type="project" value="UniProtKB-SubCell"/>
</dbReference>
<evidence type="ECO:0000256" key="5">
    <source>
        <dbReference type="ARBA" id="ARBA00022725"/>
    </source>
</evidence>
<feature type="transmembrane region" description="Helical" evidence="10">
    <location>
        <begin position="128"/>
        <end position="151"/>
    </location>
</feature>
<dbReference type="AlphaFoldDB" id="A0AAV2NCS2"/>
<dbReference type="PANTHER" id="PTHR21137:SF35">
    <property type="entry name" value="ODORANT RECEPTOR 19A-RELATED"/>
    <property type="match status" value="1"/>
</dbReference>
<evidence type="ECO:0000256" key="9">
    <source>
        <dbReference type="ARBA" id="ARBA00023224"/>
    </source>
</evidence>
<accession>A0AAV2NCS2</accession>
<feature type="transmembrane region" description="Helical" evidence="10">
    <location>
        <begin position="273"/>
        <end position="294"/>
    </location>
</feature>
<gene>
    <name evidence="11" type="ORF">LPLAT_LOCUS3700</name>
</gene>
<keyword evidence="7 10" id="KW-0472">Membrane</keyword>
<name>A0AAV2NCS2_9HYME</name>
<dbReference type="Pfam" id="PF02949">
    <property type="entry name" value="7tm_6"/>
    <property type="match status" value="1"/>
</dbReference>
<keyword evidence="9 10" id="KW-0807">Transducer</keyword>
<feature type="transmembrane region" description="Helical" evidence="10">
    <location>
        <begin position="368"/>
        <end position="387"/>
    </location>
</feature>
<comment type="similarity">
    <text evidence="10">Belongs to the insect chemoreceptor superfamily. Heteromeric odorant receptor channel (TC 1.A.69) family.</text>
</comment>
<evidence type="ECO:0000256" key="1">
    <source>
        <dbReference type="ARBA" id="ARBA00004651"/>
    </source>
</evidence>
<evidence type="ECO:0000313" key="11">
    <source>
        <dbReference type="EMBL" id="CAL1677723.1"/>
    </source>
</evidence>
<evidence type="ECO:0000256" key="10">
    <source>
        <dbReference type="RuleBase" id="RU351113"/>
    </source>
</evidence>
<feature type="transmembrane region" description="Helical" evidence="10">
    <location>
        <begin position="69"/>
        <end position="90"/>
    </location>
</feature>
<dbReference type="GO" id="GO:0005549">
    <property type="term" value="F:odorant binding"/>
    <property type="evidence" value="ECO:0007669"/>
    <property type="project" value="InterPro"/>
</dbReference>
<dbReference type="GO" id="GO:0007165">
    <property type="term" value="P:signal transduction"/>
    <property type="evidence" value="ECO:0007669"/>
    <property type="project" value="UniProtKB-KW"/>
</dbReference>
<keyword evidence="6 10" id="KW-1133">Transmembrane helix</keyword>
<keyword evidence="4 10" id="KW-0812">Transmembrane</keyword>
<evidence type="ECO:0000256" key="8">
    <source>
        <dbReference type="ARBA" id="ARBA00023170"/>
    </source>
</evidence>
<comment type="subcellular location">
    <subcellularLocation>
        <location evidence="1 10">Cell membrane</location>
        <topology evidence="1 10">Multi-pass membrane protein</topology>
    </subcellularLocation>
</comment>
<proteinExistence type="inferred from homology"/>
<comment type="caution">
    <text evidence="10">Lacks conserved residue(s) required for the propagation of feature annotation.</text>
</comment>
<keyword evidence="8 10" id="KW-0675">Receptor</keyword>
<dbReference type="EMBL" id="OZ034836">
    <property type="protein sequence ID" value="CAL1677723.1"/>
    <property type="molecule type" value="Genomic_DNA"/>
</dbReference>
<organism evidence="11 12">
    <name type="scientific">Lasius platythorax</name>
    <dbReference type="NCBI Taxonomy" id="488582"/>
    <lineage>
        <taxon>Eukaryota</taxon>
        <taxon>Metazoa</taxon>
        <taxon>Ecdysozoa</taxon>
        <taxon>Arthropoda</taxon>
        <taxon>Hexapoda</taxon>
        <taxon>Insecta</taxon>
        <taxon>Pterygota</taxon>
        <taxon>Neoptera</taxon>
        <taxon>Endopterygota</taxon>
        <taxon>Hymenoptera</taxon>
        <taxon>Apocrita</taxon>
        <taxon>Aculeata</taxon>
        <taxon>Formicoidea</taxon>
        <taxon>Formicidae</taxon>
        <taxon>Formicinae</taxon>
        <taxon>Lasius</taxon>
        <taxon>Lasius</taxon>
    </lineage>
</organism>
<keyword evidence="5 10" id="KW-0552">Olfaction</keyword>
<evidence type="ECO:0000313" key="12">
    <source>
        <dbReference type="Proteomes" id="UP001497644"/>
    </source>
</evidence>
<keyword evidence="3 10" id="KW-0716">Sensory transduction</keyword>
<evidence type="ECO:0000256" key="4">
    <source>
        <dbReference type="ARBA" id="ARBA00022692"/>
    </source>
</evidence>
<feature type="transmembrane region" description="Helical" evidence="10">
    <location>
        <begin position="35"/>
        <end position="57"/>
    </location>
</feature>
<dbReference type="GO" id="GO:0004984">
    <property type="term" value="F:olfactory receptor activity"/>
    <property type="evidence" value="ECO:0007669"/>
    <property type="project" value="InterPro"/>
</dbReference>
<dbReference type="PANTHER" id="PTHR21137">
    <property type="entry name" value="ODORANT RECEPTOR"/>
    <property type="match status" value="1"/>
</dbReference>
<evidence type="ECO:0000256" key="6">
    <source>
        <dbReference type="ARBA" id="ARBA00022989"/>
    </source>
</evidence>
<feature type="transmembrane region" description="Helical" evidence="10">
    <location>
        <begin position="185"/>
        <end position="214"/>
    </location>
</feature>
<evidence type="ECO:0000256" key="3">
    <source>
        <dbReference type="ARBA" id="ARBA00022606"/>
    </source>
</evidence>
<dbReference type="InterPro" id="IPR004117">
    <property type="entry name" value="7tm6_olfct_rcpt"/>
</dbReference>